<keyword evidence="2" id="KW-1185">Reference proteome</keyword>
<accession>B9T0B0</accession>
<dbReference type="EMBL" id="EQ974300">
    <property type="protein sequence ID" value="EEF30698.1"/>
    <property type="molecule type" value="Genomic_DNA"/>
</dbReference>
<proteinExistence type="predicted"/>
<reference evidence="2" key="1">
    <citation type="journal article" date="2010" name="Nat. Biotechnol.">
        <title>Draft genome sequence of the oilseed species Ricinus communis.</title>
        <authorList>
            <person name="Chan A.P."/>
            <person name="Crabtree J."/>
            <person name="Zhao Q."/>
            <person name="Lorenzi H."/>
            <person name="Orvis J."/>
            <person name="Puiu D."/>
            <person name="Melake-Berhan A."/>
            <person name="Jones K.M."/>
            <person name="Redman J."/>
            <person name="Chen G."/>
            <person name="Cahoon E.B."/>
            <person name="Gedil M."/>
            <person name="Stanke M."/>
            <person name="Haas B.J."/>
            <person name="Wortman J.R."/>
            <person name="Fraser-Liggett C.M."/>
            <person name="Ravel J."/>
            <person name="Rabinowicz P.D."/>
        </authorList>
    </citation>
    <scope>NUCLEOTIDE SEQUENCE [LARGE SCALE GENOMIC DNA]</scope>
    <source>
        <strain evidence="2">cv. Hale</strain>
    </source>
</reference>
<organism evidence="1 2">
    <name type="scientific">Ricinus communis</name>
    <name type="common">Castor bean</name>
    <dbReference type="NCBI Taxonomy" id="3988"/>
    <lineage>
        <taxon>Eukaryota</taxon>
        <taxon>Viridiplantae</taxon>
        <taxon>Streptophyta</taxon>
        <taxon>Embryophyta</taxon>
        <taxon>Tracheophyta</taxon>
        <taxon>Spermatophyta</taxon>
        <taxon>Magnoliopsida</taxon>
        <taxon>eudicotyledons</taxon>
        <taxon>Gunneridae</taxon>
        <taxon>Pentapetalae</taxon>
        <taxon>rosids</taxon>
        <taxon>fabids</taxon>
        <taxon>Malpighiales</taxon>
        <taxon>Euphorbiaceae</taxon>
        <taxon>Acalyphoideae</taxon>
        <taxon>Acalypheae</taxon>
        <taxon>Ricinus</taxon>
    </lineage>
</organism>
<gene>
    <name evidence="1" type="ORF">RCOM_0262350</name>
</gene>
<evidence type="ECO:0000313" key="1">
    <source>
        <dbReference type="EMBL" id="EEF30698.1"/>
    </source>
</evidence>
<sequence length="81" mass="8839">MVAGGKGEETVGAGVGGSRIEVYLPFWPNLITIAANPFISIVLTASWPQTTVVEEEAAKEDDFRKEIHQEHFHNFSPSIGL</sequence>
<dbReference type="Proteomes" id="UP000008311">
    <property type="component" value="Unassembled WGS sequence"/>
</dbReference>
<dbReference type="AlphaFoldDB" id="B9T0B0"/>
<protein>
    <submittedName>
        <fullName evidence="1">Uncharacterized protein</fullName>
    </submittedName>
</protein>
<dbReference type="InParanoid" id="B9T0B0"/>
<evidence type="ECO:0000313" key="2">
    <source>
        <dbReference type="Proteomes" id="UP000008311"/>
    </source>
</evidence>
<name>B9T0B0_RICCO</name>